<dbReference type="RefSeq" id="WP_024037325.1">
    <property type="nucleotide sequence ID" value="NZ_CABIXZ010000001.1"/>
</dbReference>
<evidence type="ECO:0000313" key="1">
    <source>
        <dbReference type="EMBL" id="VYT94800.1"/>
    </source>
</evidence>
<dbReference type="InterPro" id="IPR037126">
    <property type="entry name" value="PdaC/RsiV-like_sf"/>
</dbReference>
<dbReference type="AlphaFoldDB" id="A0A6N3AYR4"/>
<protein>
    <recommendedName>
        <fullName evidence="2">DUF3298 domain-containing protein</fullName>
    </recommendedName>
</protein>
<dbReference type="EMBL" id="CACRUE010000022">
    <property type="protein sequence ID" value="VYT94800.1"/>
    <property type="molecule type" value="Genomic_DNA"/>
</dbReference>
<proteinExistence type="predicted"/>
<name>A0A6N3AYR4_9FIRM</name>
<dbReference type="GeneID" id="89565802"/>
<accession>A0A6N3AYR4</accession>
<organism evidence="1">
    <name type="scientific">Intestinibacter bartlettii</name>
    <dbReference type="NCBI Taxonomy" id="261299"/>
    <lineage>
        <taxon>Bacteria</taxon>
        <taxon>Bacillati</taxon>
        <taxon>Bacillota</taxon>
        <taxon>Clostridia</taxon>
        <taxon>Peptostreptococcales</taxon>
        <taxon>Peptostreptococcaceae</taxon>
        <taxon>Intestinibacter</taxon>
    </lineage>
</organism>
<sequence>MINIAGKLISNKVNNIRFFLNYPKIDIEEENDHVQKFVELVNKSIKNEVDIFEEIVINTYFEENIIGNVNAISEFQIAFNRGNIISMPMEFTQIIGLTDISHIYSYNYDFNLMKKITLNDIFKQDIDFEKIIESYVMEEIYEILDNYKSNMTYGVYELMMEAIYICDDPVFYFNGRELVICISSFELTSQVDNLIEFPISFKKIKNILSDYALRNIYLY</sequence>
<gene>
    <name evidence="1" type="ORF">IBLFYP30_01400</name>
</gene>
<dbReference type="Gene3D" id="3.90.640.20">
    <property type="entry name" value="Heat-shock cognate protein, ATPase"/>
    <property type="match status" value="1"/>
</dbReference>
<reference evidence="1" key="1">
    <citation type="submission" date="2019-11" db="EMBL/GenBank/DDBJ databases">
        <authorList>
            <person name="Feng L."/>
        </authorList>
    </citation>
    <scope>NUCLEOTIDE SEQUENCE</scope>
    <source>
        <strain evidence="1">IbartlettiiLFYP30</strain>
    </source>
</reference>
<evidence type="ECO:0008006" key="2">
    <source>
        <dbReference type="Google" id="ProtNLM"/>
    </source>
</evidence>